<dbReference type="EMBL" id="FMZZ01000002">
    <property type="protein sequence ID" value="SDC53728.1"/>
    <property type="molecule type" value="Genomic_DNA"/>
</dbReference>
<dbReference type="PANTHER" id="PTHR43229">
    <property type="entry name" value="NODULATION PROTEIN J"/>
    <property type="match status" value="1"/>
</dbReference>
<dbReference type="OrthoDB" id="9255971at2"/>
<feature type="transmembrane region" description="Helical" evidence="6">
    <location>
        <begin position="179"/>
        <end position="196"/>
    </location>
</feature>
<keyword evidence="4 6" id="KW-0472">Membrane</keyword>
<sequence>MTTPRTHTWSDSMRAIAVVASRDLHRQTRHPAALAAQAAQIVFFVLVYAVGFDGMIGTVGSVPFSTFVFPGIVAIQIVTVGVSSGLTYAFDREFGALREMLVAPVPRLCLPLGKVAASAVSAGAQSAVLLLFAPLLRVPLTLSTFAAAVLGYTLTGAVFGLAGIALATVVPQVTTLQSVVQMAMYPLLFLSGSVFRPESGPSWLAWAVWANPMTYAVDGIRQVLIDAPGSVPLWVDAGVVGGLALALVWFLGRRIGGGDR</sequence>
<feature type="transmembrane region" description="Helical" evidence="6">
    <location>
        <begin position="64"/>
        <end position="90"/>
    </location>
</feature>
<comment type="similarity">
    <text evidence="6">Belongs to the ABC-2 integral membrane protein family.</text>
</comment>
<evidence type="ECO:0000256" key="2">
    <source>
        <dbReference type="ARBA" id="ARBA00022692"/>
    </source>
</evidence>
<keyword evidence="5" id="KW-0046">Antibiotic resistance</keyword>
<reference evidence="9" key="1">
    <citation type="submission" date="2016-10" db="EMBL/GenBank/DDBJ databases">
        <authorList>
            <person name="Varghese N."/>
            <person name="Submissions S."/>
        </authorList>
    </citation>
    <scope>NUCLEOTIDE SEQUENCE [LARGE SCALE GENOMIC DNA]</scope>
    <source>
        <strain evidence="9">IBRC-M 10403</strain>
    </source>
</reference>
<dbReference type="GO" id="GO:0046677">
    <property type="term" value="P:response to antibiotic"/>
    <property type="evidence" value="ECO:0007669"/>
    <property type="project" value="UniProtKB-KW"/>
</dbReference>
<evidence type="ECO:0000313" key="9">
    <source>
        <dbReference type="Proteomes" id="UP000199501"/>
    </source>
</evidence>
<dbReference type="RefSeq" id="WP_091449225.1">
    <property type="nucleotide sequence ID" value="NZ_FMZZ01000002.1"/>
</dbReference>
<feature type="transmembrane region" description="Helical" evidence="6">
    <location>
        <begin position="145"/>
        <end position="167"/>
    </location>
</feature>
<feature type="transmembrane region" description="Helical" evidence="6">
    <location>
        <begin position="32"/>
        <end position="52"/>
    </location>
</feature>
<dbReference type="STRING" id="1271860.SAMN05216174_102504"/>
<feature type="transmembrane region" description="Helical" evidence="6">
    <location>
        <begin position="233"/>
        <end position="252"/>
    </location>
</feature>
<dbReference type="Pfam" id="PF01061">
    <property type="entry name" value="ABC2_membrane"/>
    <property type="match status" value="1"/>
</dbReference>
<evidence type="ECO:0000256" key="1">
    <source>
        <dbReference type="ARBA" id="ARBA00004141"/>
    </source>
</evidence>
<evidence type="ECO:0000259" key="7">
    <source>
        <dbReference type="PROSITE" id="PS51012"/>
    </source>
</evidence>
<dbReference type="AlphaFoldDB" id="A0A1G6MDP4"/>
<evidence type="ECO:0000256" key="4">
    <source>
        <dbReference type="ARBA" id="ARBA00023136"/>
    </source>
</evidence>
<comment type="subcellular location">
    <subcellularLocation>
        <location evidence="6">Cell membrane</location>
        <topology evidence="6">Multi-pass membrane protein</topology>
    </subcellularLocation>
    <subcellularLocation>
        <location evidence="1">Membrane</location>
        <topology evidence="1">Multi-pass membrane protein</topology>
    </subcellularLocation>
</comment>
<accession>A0A1G6MDP4</accession>
<evidence type="ECO:0000256" key="3">
    <source>
        <dbReference type="ARBA" id="ARBA00022989"/>
    </source>
</evidence>
<protein>
    <recommendedName>
        <fullName evidence="6">Transport permease protein</fullName>
    </recommendedName>
</protein>
<organism evidence="8 9">
    <name type="scientific">Actinokineospora iranica</name>
    <dbReference type="NCBI Taxonomy" id="1271860"/>
    <lineage>
        <taxon>Bacteria</taxon>
        <taxon>Bacillati</taxon>
        <taxon>Actinomycetota</taxon>
        <taxon>Actinomycetes</taxon>
        <taxon>Pseudonocardiales</taxon>
        <taxon>Pseudonocardiaceae</taxon>
        <taxon>Actinokineospora</taxon>
    </lineage>
</organism>
<evidence type="ECO:0000256" key="5">
    <source>
        <dbReference type="ARBA" id="ARBA00023251"/>
    </source>
</evidence>
<dbReference type="GO" id="GO:0043190">
    <property type="term" value="C:ATP-binding cassette (ABC) transporter complex"/>
    <property type="evidence" value="ECO:0007669"/>
    <property type="project" value="InterPro"/>
</dbReference>
<evidence type="ECO:0000313" key="8">
    <source>
        <dbReference type="EMBL" id="SDC53728.1"/>
    </source>
</evidence>
<dbReference type="PROSITE" id="PS51012">
    <property type="entry name" value="ABC_TM2"/>
    <property type="match status" value="1"/>
</dbReference>
<dbReference type="GO" id="GO:0140359">
    <property type="term" value="F:ABC-type transporter activity"/>
    <property type="evidence" value="ECO:0007669"/>
    <property type="project" value="InterPro"/>
</dbReference>
<dbReference type="InterPro" id="IPR013525">
    <property type="entry name" value="ABC2_TM"/>
</dbReference>
<dbReference type="InterPro" id="IPR047817">
    <property type="entry name" value="ABC2_TM_bact-type"/>
</dbReference>
<dbReference type="PIRSF" id="PIRSF006648">
    <property type="entry name" value="DrrB"/>
    <property type="match status" value="1"/>
</dbReference>
<dbReference type="InterPro" id="IPR000412">
    <property type="entry name" value="ABC_2_transport"/>
</dbReference>
<proteinExistence type="inferred from homology"/>
<keyword evidence="2 6" id="KW-0812">Transmembrane</keyword>
<keyword evidence="3 6" id="KW-1133">Transmembrane helix</keyword>
<keyword evidence="9" id="KW-1185">Reference proteome</keyword>
<feature type="transmembrane region" description="Helical" evidence="6">
    <location>
        <begin position="111"/>
        <end position="133"/>
    </location>
</feature>
<gene>
    <name evidence="8" type="ORF">SAMN05216174_102504</name>
</gene>
<keyword evidence="6" id="KW-1003">Cell membrane</keyword>
<name>A0A1G6MDP4_9PSEU</name>
<dbReference type="PANTHER" id="PTHR43229:SF2">
    <property type="entry name" value="NODULATION PROTEIN J"/>
    <property type="match status" value="1"/>
</dbReference>
<evidence type="ECO:0000256" key="6">
    <source>
        <dbReference type="RuleBase" id="RU361157"/>
    </source>
</evidence>
<feature type="domain" description="ABC transmembrane type-2" evidence="7">
    <location>
        <begin position="32"/>
        <end position="255"/>
    </location>
</feature>
<dbReference type="InterPro" id="IPR051784">
    <property type="entry name" value="Nod_factor_ABC_transporter"/>
</dbReference>
<keyword evidence="6" id="KW-0813">Transport</keyword>
<dbReference type="Proteomes" id="UP000199501">
    <property type="component" value="Unassembled WGS sequence"/>
</dbReference>